<keyword evidence="2" id="KW-0812">Transmembrane</keyword>
<feature type="transmembrane region" description="Helical" evidence="2">
    <location>
        <begin position="14"/>
        <end position="34"/>
    </location>
</feature>
<feature type="compositionally biased region" description="Acidic residues" evidence="1">
    <location>
        <begin position="144"/>
        <end position="153"/>
    </location>
</feature>
<feature type="region of interest" description="Disordered" evidence="1">
    <location>
        <begin position="125"/>
        <end position="164"/>
    </location>
</feature>
<comment type="caution">
    <text evidence="3">The sequence shown here is derived from an EMBL/GenBank/DDBJ whole genome shotgun (WGS) entry which is preliminary data.</text>
</comment>
<dbReference type="NCBIfam" id="TIGR01300">
    <property type="entry name" value="CPA3_mnhG_phaG"/>
    <property type="match status" value="1"/>
</dbReference>
<dbReference type="PANTHER" id="PTHR34703:SF1">
    <property type="entry name" value="ANTIPORTER SUBUNIT MNHG2-RELATED"/>
    <property type="match status" value="1"/>
</dbReference>
<dbReference type="Proteomes" id="UP001239909">
    <property type="component" value="Unassembled WGS sequence"/>
</dbReference>
<dbReference type="EMBL" id="BSYI01000034">
    <property type="protein sequence ID" value="GMG84341.1"/>
    <property type="molecule type" value="Genomic_DNA"/>
</dbReference>
<reference evidence="3 4" key="1">
    <citation type="submission" date="2023-04" db="EMBL/GenBank/DDBJ databases">
        <title>Marinoamorphus aggregata gen. nov., sp. Nov., isolate from tissue of brittle star Ophioplocus japonicus.</title>
        <authorList>
            <person name="Kawano K."/>
            <person name="Sawayama S."/>
            <person name="Nakagawa S."/>
        </authorList>
    </citation>
    <scope>NUCLEOTIDE SEQUENCE [LARGE SCALE GENOMIC DNA]</scope>
    <source>
        <strain evidence="3 4">NKW23</strain>
    </source>
</reference>
<accession>A0ABQ6LPB6</accession>
<evidence type="ECO:0000256" key="1">
    <source>
        <dbReference type="SAM" id="MobiDB-lite"/>
    </source>
</evidence>
<evidence type="ECO:0008006" key="5">
    <source>
        <dbReference type="Google" id="ProtNLM"/>
    </source>
</evidence>
<dbReference type="Pfam" id="PF03334">
    <property type="entry name" value="PhaG_MnhG_YufB"/>
    <property type="match status" value="1"/>
</dbReference>
<dbReference type="PANTHER" id="PTHR34703">
    <property type="entry name" value="ANTIPORTER SUBUNIT MNHG2-RELATED"/>
    <property type="match status" value="1"/>
</dbReference>
<name>A0ABQ6LPB6_9RHOB</name>
<gene>
    <name evidence="3" type="ORF">LNKW23_35560</name>
</gene>
<keyword evidence="4" id="KW-1185">Reference proteome</keyword>
<sequence length="164" mass="17120">MEFLGDAAGLVRDLVSGVLLIAGAGFYLIGAIGLNRMPDVFTRMHATSVSDTLGLGLMFVGMLVQAGPTLIGFKLVVIFALLFLTAPIATHALARAALHDGEEPLLADEEGRLVPTDLAASFPDLEQRIESPLTSESVTAPEGGEGDGNDDDTAQQGEDRPSNS</sequence>
<evidence type="ECO:0000313" key="4">
    <source>
        <dbReference type="Proteomes" id="UP001239909"/>
    </source>
</evidence>
<keyword evidence="2" id="KW-1133">Transmembrane helix</keyword>
<protein>
    <recommendedName>
        <fullName evidence="5">Monovalent cation/H(+) antiporter subunit G</fullName>
    </recommendedName>
</protein>
<evidence type="ECO:0000256" key="2">
    <source>
        <dbReference type="SAM" id="Phobius"/>
    </source>
</evidence>
<dbReference type="InterPro" id="IPR005133">
    <property type="entry name" value="PhaG_MnhG_YufB"/>
</dbReference>
<organism evidence="3 4">
    <name type="scientific">Paralimibaculum aggregatum</name>
    <dbReference type="NCBI Taxonomy" id="3036245"/>
    <lineage>
        <taxon>Bacteria</taxon>
        <taxon>Pseudomonadati</taxon>
        <taxon>Pseudomonadota</taxon>
        <taxon>Alphaproteobacteria</taxon>
        <taxon>Rhodobacterales</taxon>
        <taxon>Paracoccaceae</taxon>
        <taxon>Paralimibaculum</taxon>
    </lineage>
</organism>
<evidence type="ECO:0000313" key="3">
    <source>
        <dbReference type="EMBL" id="GMG84341.1"/>
    </source>
</evidence>
<dbReference type="RefSeq" id="WP_285673375.1">
    <property type="nucleotide sequence ID" value="NZ_BSYI01000034.1"/>
</dbReference>
<keyword evidence="2" id="KW-0472">Membrane</keyword>
<proteinExistence type="predicted"/>